<keyword evidence="1" id="KW-0175">Coiled coil</keyword>
<feature type="coiled-coil region" evidence="1">
    <location>
        <begin position="89"/>
        <end position="123"/>
    </location>
</feature>
<keyword evidence="2" id="KW-1185">Reference proteome</keyword>
<dbReference type="AlphaFoldDB" id="A0A0N4ZNV9"/>
<evidence type="ECO:0000256" key="1">
    <source>
        <dbReference type="SAM" id="Coils"/>
    </source>
</evidence>
<proteinExistence type="predicted"/>
<organism evidence="2 3">
    <name type="scientific">Parastrongyloides trichosuri</name>
    <name type="common">Possum-specific nematode worm</name>
    <dbReference type="NCBI Taxonomy" id="131310"/>
    <lineage>
        <taxon>Eukaryota</taxon>
        <taxon>Metazoa</taxon>
        <taxon>Ecdysozoa</taxon>
        <taxon>Nematoda</taxon>
        <taxon>Chromadorea</taxon>
        <taxon>Rhabditida</taxon>
        <taxon>Tylenchina</taxon>
        <taxon>Panagrolaimomorpha</taxon>
        <taxon>Strongyloidoidea</taxon>
        <taxon>Strongyloididae</taxon>
        <taxon>Parastrongyloides</taxon>
    </lineage>
</organism>
<dbReference type="Proteomes" id="UP000038045">
    <property type="component" value="Unplaced"/>
</dbReference>
<dbReference type="WBParaSite" id="PTRK_0001022200.1">
    <property type="protein sequence ID" value="PTRK_0001022200.1"/>
    <property type="gene ID" value="PTRK_0001022200"/>
</dbReference>
<reference evidence="3" key="1">
    <citation type="submission" date="2017-02" db="UniProtKB">
        <authorList>
            <consortium name="WormBaseParasite"/>
        </authorList>
    </citation>
    <scope>IDENTIFICATION</scope>
</reference>
<protein>
    <submittedName>
        <fullName evidence="3">ARF-like 2-binding protein</fullName>
    </submittedName>
</protein>
<evidence type="ECO:0000313" key="2">
    <source>
        <dbReference type="Proteomes" id="UP000038045"/>
    </source>
</evidence>
<name>A0A0N4ZNV9_PARTI</name>
<sequence length="130" mass="15437">MEELNISYDIYAEDIHDYYDENGNTLFDSTLRMIEDGDSSFDTLLNYFFESERETVSSDTEMYFSMEIPYEDISLDRNANIDDSAFDTYVDLQEHLNNLNESNERLAILLEDMILRLNEIEEKFNENSYL</sequence>
<accession>A0A0N4ZNV9</accession>
<evidence type="ECO:0000313" key="3">
    <source>
        <dbReference type="WBParaSite" id="PTRK_0001022200.1"/>
    </source>
</evidence>